<dbReference type="Proteomes" id="UP000775872">
    <property type="component" value="Unassembled WGS sequence"/>
</dbReference>
<name>A0A9N9Z885_9HYPO</name>
<accession>A0A9N9Z885</accession>
<dbReference type="InterPro" id="IPR014347">
    <property type="entry name" value="Tautomerase/MIF_sf"/>
</dbReference>
<dbReference type="AlphaFoldDB" id="A0A9N9Z885"/>
<evidence type="ECO:0000313" key="2">
    <source>
        <dbReference type="EMBL" id="CAH0050786.1"/>
    </source>
</evidence>
<evidence type="ECO:0000313" key="3">
    <source>
        <dbReference type="Proteomes" id="UP000775872"/>
    </source>
</evidence>
<dbReference type="Pfam" id="PF14832">
    <property type="entry name" value="Tautomerase_3"/>
    <property type="match status" value="1"/>
</dbReference>
<organism evidence="2 3">
    <name type="scientific">Clonostachys solani</name>
    <dbReference type="NCBI Taxonomy" id="160281"/>
    <lineage>
        <taxon>Eukaryota</taxon>
        <taxon>Fungi</taxon>
        <taxon>Dikarya</taxon>
        <taxon>Ascomycota</taxon>
        <taxon>Pezizomycotina</taxon>
        <taxon>Sordariomycetes</taxon>
        <taxon>Hypocreomycetidae</taxon>
        <taxon>Hypocreales</taxon>
        <taxon>Bionectriaceae</taxon>
        <taxon>Clonostachys</taxon>
    </lineage>
</organism>
<dbReference type="InterPro" id="IPR028116">
    <property type="entry name" value="Cis-CaaD-like"/>
</dbReference>
<proteinExistence type="predicted"/>
<dbReference type="Gene3D" id="3.30.429.10">
    <property type="entry name" value="Macrophage Migration Inhibitory Factor"/>
    <property type="match status" value="1"/>
</dbReference>
<dbReference type="OrthoDB" id="2129288at2759"/>
<reference evidence="3" key="1">
    <citation type="submission" date="2019-06" db="EMBL/GenBank/DDBJ databases">
        <authorList>
            <person name="Broberg M."/>
        </authorList>
    </citation>
    <scope>NUCLEOTIDE SEQUENCE [LARGE SCALE GENOMIC DNA]</scope>
</reference>
<comment type="caution">
    <text evidence="2">The sequence shown here is derived from an EMBL/GenBank/DDBJ whole genome shotgun (WGS) entry which is preliminary data.</text>
</comment>
<feature type="domain" description="Tautomerase cis-CaaD-like" evidence="1">
    <location>
        <begin position="1"/>
        <end position="142"/>
    </location>
</feature>
<reference evidence="2 3" key="2">
    <citation type="submission" date="2021-10" db="EMBL/GenBank/DDBJ databases">
        <authorList>
            <person name="Piombo E."/>
        </authorList>
    </citation>
    <scope>NUCLEOTIDE SEQUENCE [LARGE SCALE GENOMIC DNA]</scope>
</reference>
<sequence>MPLWNIFHTEGLFESQEVRSKLAADITKLYTSGASGLPAFYVVVHFIPLPPTNVFVAGEARVNKPFVRLVVEHMAVHREEGPEGFAERFSDRINETLRPYIAEKGYDWEITVADTPRDFWRFNGIAPPPWRSEAERLWAQTGRPLEWKKE</sequence>
<dbReference type="SUPFAM" id="SSF55331">
    <property type="entry name" value="Tautomerase/MIF"/>
    <property type="match status" value="1"/>
</dbReference>
<dbReference type="EMBL" id="CABFOC020000038">
    <property type="protein sequence ID" value="CAH0050786.1"/>
    <property type="molecule type" value="Genomic_DNA"/>
</dbReference>
<evidence type="ECO:0000259" key="1">
    <source>
        <dbReference type="Pfam" id="PF14832"/>
    </source>
</evidence>
<gene>
    <name evidence="2" type="ORF">CSOL1703_00014029</name>
</gene>
<keyword evidence="3" id="KW-1185">Reference proteome</keyword>
<protein>
    <recommendedName>
        <fullName evidence="1">Tautomerase cis-CaaD-like domain-containing protein</fullName>
    </recommendedName>
</protein>